<proteinExistence type="predicted"/>
<gene>
    <name evidence="1" type="ORF">VICG_00773</name>
</gene>
<dbReference type="InParanoid" id="L2GPA7"/>
<accession>L2GPA7</accession>
<reference evidence="2" key="1">
    <citation type="submission" date="2011-05" db="EMBL/GenBank/DDBJ databases">
        <title>The genome sequence of Vittaforma corneae strain ATCC 50505.</title>
        <authorList>
            <consortium name="The Broad Institute Genome Sequencing Platform"/>
            <person name="Cuomo C."/>
            <person name="Didier E."/>
            <person name="Bowers L."/>
            <person name="Young S.K."/>
            <person name="Zeng Q."/>
            <person name="Gargeya S."/>
            <person name="Fitzgerald M."/>
            <person name="Haas B."/>
            <person name="Abouelleil A."/>
            <person name="Alvarado L."/>
            <person name="Arachchi H.M."/>
            <person name="Berlin A."/>
            <person name="Chapman S.B."/>
            <person name="Gearin G."/>
            <person name="Goldberg J."/>
            <person name="Griggs A."/>
            <person name="Gujja S."/>
            <person name="Hansen M."/>
            <person name="Heiman D."/>
            <person name="Howarth C."/>
            <person name="Larimer J."/>
            <person name="Lui A."/>
            <person name="MacDonald P.J.P."/>
            <person name="McCowen C."/>
            <person name="Montmayeur A."/>
            <person name="Murphy C."/>
            <person name="Neiman D."/>
            <person name="Pearson M."/>
            <person name="Priest M."/>
            <person name="Roberts A."/>
            <person name="Saif S."/>
            <person name="Shea T."/>
            <person name="Sisk P."/>
            <person name="Stolte C."/>
            <person name="Sykes S."/>
            <person name="Wortman J."/>
            <person name="Nusbaum C."/>
            <person name="Birren B."/>
        </authorList>
    </citation>
    <scope>NUCLEOTIDE SEQUENCE [LARGE SCALE GENOMIC DNA]</scope>
    <source>
        <strain evidence="2">ATCC 50505</strain>
    </source>
</reference>
<sequence length="164" mass="18166">MTAPTILTSTVNGRPKNVVLTLYLTPEELQRGCRKIVKIVRRGKMGFEQSFELNVDVPMNAVKGTVYTFDNAGDYLGNDVFQNINILLDSTDNNPQYFYGNPQSADMSTFQAWKLAPYGAAEQPTHMAQEPIMPAAGGFNTLGYPQPSYGSIPSFSQLKVFKSR</sequence>
<dbReference type="AlphaFoldDB" id="L2GPA7"/>
<dbReference type="VEuPathDB" id="MicrosporidiaDB:VICG_00773"/>
<dbReference type="HOGENOM" id="CLU_1620330_0_0_1"/>
<keyword evidence="2" id="KW-1185">Reference proteome</keyword>
<dbReference type="GO" id="GO:0051082">
    <property type="term" value="F:unfolded protein binding"/>
    <property type="evidence" value="ECO:0007669"/>
    <property type="project" value="InterPro"/>
</dbReference>
<dbReference type="Gene3D" id="2.60.260.20">
    <property type="entry name" value="Urease metallochaperone UreE, N-terminal domain"/>
    <property type="match status" value="1"/>
</dbReference>
<dbReference type="OrthoDB" id="550424at2759"/>
<dbReference type="InterPro" id="IPR008971">
    <property type="entry name" value="HSP40/DnaJ_pept-bd"/>
</dbReference>
<dbReference type="RefSeq" id="XP_007604224.1">
    <property type="nucleotide sequence ID" value="XM_007604162.1"/>
</dbReference>
<name>L2GPA7_VITCO</name>
<dbReference type="EMBL" id="JH370134">
    <property type="protein sequence ID" value="ELA42132.1"/>
    <property type="molecule type" value="Genomic_DNA"/>
</dbReference>
<organism evidence="1 2">
    <name type="scientific">Vittaforma corneae (strain ATCC 50505)</name>
    <name type="common">Microsporidian parasite</name>
    <name type="synonym">Nosema corneum</name>
    <dbReference type="NCBI Taxonomy" id="993615"/>
    <lineage>
        <taxon>Eukaryota</taxon>
        <taxon>Fungi</taxon>
        <taxon>Fungi incertae sedis</taxon>
        <taxon>Microsporidia</taxon>
        <taxon>Nosematidae</taxon>
        <taxon>Vittaforma</taxon>
    </lineage>
</organism>
<dbReference type="SUPFAM" id="SSF49493">
    <property type="entry name" value="HSP40/DnaJ peptide-binding domain"/>
    <property type="match status" value="1"/>
</dbReference>
<dbReference type="GO" id="GO:0006457">
    <property type="term" value="P:protein folding"/>
    <property type="evidence" value="ECO:0007669"/>
    <property type="project" value="InterPro"/>
</dbReference>
<evidence type="ECO:0000313" key="1">
    <source>
        <dbReference type="EMBL" id="ELA42132.1"/>
    </source>
</evidence>
<evidence type="ECO:0000313" key="2">
    <source>
        <dbReference type="Proteomes" id="UP000011082"/>
    </source>
</evidence>
<protein>
    <submittedName>
        <fullName evidence="1">Uncharacterized protein</fullName>
    </submittedName>
</protein>
<dbReference type="GeneID" id="19881489"/>
<dbReference type="Proteomes" id="UP000011082">
    <property type="component" value="Unassembled WGS sequence"/>
</dbReference>